<dbReference type="PANTHER" id="PTHR48206:SF1">
    <property type="entry name" value="CHLOROPLAST SENSOR KINASE, CHLOROPLASTIC"/>
    <property type="match status" value="1"/>
</dbReference>
<reference evidence="2" key="1">
    <citation type="journal article" date="2023" name="Proc. Natl. Acad. Sci. U.S.A.">
        <title>Genomic and structural basis for evolution of tropane alkaloid biosynthesis.</title>
        <authorList>
            <person name="Wanga Y.-J."/>
            <person name="Taina T."/>
            <person name="Yua J.-Y."/>
            <person name="Lia J."/>
            <person name="Xua B."/>
            <person name="Chenc J."/>
            <person name="D'Auriad J.C."/>
            <person name="Huanga J.-P."/>
            <person name="Huanga S.-X."/>
        </authorList>
    </citation>
    <scope>NUCLEOTIDE SEQUENCE [LARGE SCALE GENOMIC DNA]</scope>
    <source>
        <strain evidence="2">cv. KIB-2019</strain>
    </source>
</reference>
<sequence>MVKHPFIVGFLVAELPRTTWDKGGLNVKGWPSQEEIFSLPPSRDLKSLNIQTSSDNSFDMLKFTAEQRLNAINISRPLAMAYVMDQKAIMLQQSTWQNNIRMSNIRTLSKMLSVQIRKSEISYDIVQDILEQGDCFSDILKVLQDAVSLRKVLY</sequence>
<dbReference type="OrthoDB" id="1642403at2759"/>
<organism evidence="1 2">
    <name type="scientific">Anisodus acutangulus</name>
    <dbReference type="NCBI Taxonomy" id="402998"/>
    <lineage>
        <taxon>Eukaryota</taxon>
        <taxon>Viridiplantae</taxon>
        <taxon>Streptophyta</taxon>
        <taxon>Embryophyta</taxon>
        <taxon>Tracheophyta</taxon>
        <taxon>Spermatophyta</taxon>
        <taxon>Magnoliopsida</taxon>
        <taxon>eudicotyledons</taxon>
        <taxon>Gunneridae</taxon>
        <taxon>Pentapetalae</taxon>
        <taxon>asterids</taxon>
        <taxon>lamiids</taxon>
        <taxon>Solanales</taxon>
        <taxon>Solanaceae</taxon>
        <taxon>Solanoideae</taxon>
        <taxon>Hyoscyameae</taxon>
        <taxon>Anisodus</taxon>
    </lineage>
</organism>
<keyword evidence="2" id="KW-1185">Reference proteome</keyword>
<dbReference type="InterPro" id="IPR053334">
    <property type="entry name" value="Chloroplast_Sensor_Kinase"/>
</dbReference>
<dbReference type="Proteomes" id="UP001152561">
    <property type="component" value="Unassembled WGS sequence"/>
</dbReference>
<dbReference type="EMBL" id="JAJAGQ010000012">
    <property type="protein sequence ID" value="KAJ8548355.1"/>
    <property type="molecule type" value="Genomic_DNA"/>
</dbReference>
<name>A0A9Q1M1I4_9SOLA</name>
<dbReference type="PANTHER" id="PTHR48206">
    <property type="entry name" value="CHLOROPLAST SENSOR KINASE, CHLOROPLASTIC"/>
    <property type="match status" value="1"/>
</dbReference>
<evidence type="ECO:0000313" key="2">
    <source>
        <dbReference type="Proteomes" id="UP001152561"/>
    </source>
</evidence>
<evidence type="ECO:0000313" key="1">
    <source>
        <dbReference type="EMBL" id="KAJ8548355.1"/>
    </source>
</evidence>
<comment type="caution">
    <text evidence="1">The sequence shown here is derived from an EMBL/GenBank/DDBJ whole genome shotgun (WGS) entry which is preliminary data.</text>
</comment>
<protein>
    <submittedName>
        <fullName evidence="1">Uncharacterized protein</fullName>
    </submittedName>
</protein>
<gene>
    <name evidence="1" type="ORF">K7X08_030824</name>
</gene>
<accession>A0A9Q1M1I4</accession>
<dbReference type="AlphaFoldDB" id="A0A9Q1M1I4"/>
<proteinExistence type="predicted"/>